<organism evidence="3 5">
    <name type="scientific">Rotaria socialis</name>
    <dbReference type="NCBI Taxonomy" id="392032"/>
    <lineage>
        <taxon>Eukaryota</taxon>
        <taxon>Metazoa</taxon>
        <taxon>Spiralia</taxon>
        <taxon>Gnathifera</taxon>
        <taxon>Rotifera</taxon>
        <taxon>Eurotatoria</taxon>
        <taxon>Bdelloidea</taxon>
        <taxon>Philodinida</taxon>
        <taxon>Philodinidae</taxon>
        <taxon>Rotaria</taxon>
    </lineage>
</organism>
<dbReference type="Proteomes" id="UP000663851">
    <property type="component" value="Unassembled WGS sequence"/>
</dbReference>
<dbReference type="AlphaFoldDB" id="A0A820JG30"/>
<evidence type="ECO:0000313" key="5">
    <source>
        <dbReference type="Proteomes" id="UP000663862"/>
    </source>
</evidence>
<reference evidence="3" key="1">
    <citation type="submission" date="2021-02" db="EMBL/GenBank/DDBJ databases">
        <authorList>
            <person name="Nowell W R."/>
        </authorList>
    </citation>
    <scope>NUCLEOTIDE SEQUENCE</scope>
</reference>
<accession>A0A820JG30</accession>
<dbReference type="EMBL" id="CAJOBQ010000312">
    <property type="protein sequence ID" value="CAF4324873.1"/>
    <property type="molecule type" value="Genomic_DNA"/>
</dbReference>
<sequence length="525" mass="60934">MSKIIGSDEEASLRQEIISQCTWSESYNSLKHILQRTANQLPLLISFFHNNNNQQTTNDNNQTIFFFHRNVSNKLLFAPLQQLEDQSGKLDVYPQYCTFAMPDLFKGLFEFVLDGQRRGRVFTTLEQLSSFASSFNHSIVFMSRDQAVGYLNDANLSHWPSKTYPQGAIFRAERIHRSSTSSNNGHQTTNDYLECVDEDGYIAFLKMNQTGRYSLIATSVEQQEHQPEIYLHSSQTANIDQLIKRVTLYHDGKNYSNCIRLVRGSVPHDFLCQYLYFIRQHTYDMLVGLTQEGLVIEWNLESHVPCRYATNLTDILDSISDTVIEQTLQSCIDQARIHYKDNFQYNIQLVSSQDWTAFFQYWKWTRKNRRKHQNENNLTYQSRHRFHLVASIQDLSDNVQDLSSAFKKYHNVSHASSSLKENDSTQNENVFSPKHRSLLSQMSKLILSPSGHRRHHLNRSSRQTLHPSSFILPNGTTPFDDSIYESNKMHHSSSKDTLRSFILFCTRLNLPISNNAKLSQLIRIS</sequence>
<evidence type="ECO:0000313" key="4">
    <source>
        <dbReference type="EMBL" id="CAF4731520.1"/>
    </source>
</evidence>
<gene>
    <name evidence="2" type="ORF">HFQ381_LOCUS4727</name>
    <name evidence="4" type="ORF">QYT958_LOCUS19603</name>
    <name evidence="3" type="ORF">TSG867_LOCUS7811</name>
</gene>
<dbReference type="Proteomes" id="UP000663862">
    <property type="component" value="Unassembled WGS sequence"/>
</dbReference>
<protein>
    <submittedName>
        <fullName evidence="3">Uncharacterized protein</fullName>
    </submittedName>
</protein>
<proteinExistence type="predicted"/>
<comment type="caution">
    <text evidence="3">The sequence shown here is derived from an EMBL/GenBank/DDBJ whole genome shotgun (WGS) entry which is preliminary data.</text>
</comment>
<dbReference type="Proteomes" id="UP000663848">
    <property type="component" value="Unassembled WGS sequence"/>
</dbReference>
<dbReference type="EMBL" id="CAJOBO010000190">
    <property type="protein sequence ID" value="CAF4157156.1"/>
    <property type="molecule type" value="Genomic_DNA"/>
</dbReference>
<evidence type="ECO:0000313" key="2">
    <source>
        <dbReference type="EMBL" id="CAF4157156.1"/>
    </source>
</evidence>
<evidence type="ECO:0000256" key="1">
    <source>
        <dbReference type="SAM" id="MobiDB-lite"/>
    </source>
</evidence>
<dbReference type="EMBL" id="CAJOBR010003272">
    <property type="protein sequence ID" value="CAF4731520.1"/>
    <property type="molecule type" value="Genomic_DNA"/>
</dbReference>
<evidence type="ECO:0000313" key="3">
    <source>
        <dbReference type="EMBL" id="CAF4324873.1"/>
    </source>
</evidence>
<name>A0A820JG30_9BILA</name>
<feature type="region of interest" description="Disordered" evidence="1">
    <location>
        <begin position="450"/>
        <end position="471"/>
    </location>
</feature>